<dbReference type="InterPro" id="IPR017871">
    <property type="entry name" value="ABC_transporter-like_CS"/>
</dbReference>
<dbReference type="Pfam" id="PF00005">
    <property type="entry name" value="ABC_tran"/>
    <property type="match status" value="1"/>
</dbReference>
<keyword evidence="8" id="KW-1185">Reference proteome</keyword>
<dbReference type="InterPro" id="IPR050153">
    <property type="entry name" value="Metal_Ion_Import_ABC"/>
</dbReference>
<dbReference type="GO" id="GO:0016887">
    <property type="term" value="F:ATP hydrolysis activity"/>
    <property type="evidence" value="ECO:0007669"/>
    <property type="project" value="InterPro"/>
</dbReference>
<evidence type="ECO:0000256" key="1">
    <source>
        <dbReference type="ARBA" id="ARBA00005417"/>
    </source>
</evidence>
<dbReference type="AlphaFoldDB" id="A0A512IGU4"/>
<evidence type="ECO:0000313" key="7">
    <source>
        <dbReference type="EMBL" id="GEO96914.1"/>
    </source>
</evidence>
<evidence type="ECO:0000313" key="8">
    <source>
        <dbReference type="Proteomes" id="UP000321103"/>
    </source>
</evidence>
<comment type="caution">
    <text evidence="7">The sequence shown here is derived from an EMBL/GenBank/DDBJ whole genome shotgun (WGS) entry which is preliminary data.</text>
</comment>
<feature type="domain" description="ABC transporter" evidence="6">
    <location>
        <begin position="34"/>
        <end position="268"/>
    </location>
</feature>
<sequence length="290" mass="30074">MVGELTIVLIFLRMALMKLRSTPAAPAPGNGPAIRTEGLTVAFGATPVLRGVDLSVADGEAVALMGGNGSGKSTLLKALLGVVPVASGEARLFGADVTARRTVPWSSIGYVPQRVGVGAGVPATALEVVAAGLTGHRRLRPGAGARRACLDALDQVGLADRAHESVAIFSGGQQQRVLIARALVRRPRLLLLDEPLSGVDQVSKEAMARILAQLQADGTTLLVVLHELGELAPLLDRAVVLRHGHIVHDGSPPQPAPGHDAPDHEHLHPHGDEPAAVPSAPDLHGKPQRP</sequence>
<dbReference type="InterPro" id="IPR003593">
    <property type="entry name" value="AAA+_ATPase"/>
</dbReference>
<dbReference type="STRING" id="388357.GCA_001580365_01996"/>
<evidence type="ECO:0000259" key="6">
    <source>
        <dbReference type="PROSITE" id="PS50893"/>
    </source>
</evidence>
<evidence type="ECO:0000256" key="4">
    <source>
        <dbReference type="ARBA" id="ARBA00022840"/>
    </source>
</evidence>
<accession>A0A512IGU4</accession>
<evidence type="ECO:0000256" key="5">
    <source>
        <dbReference type="SAM" id="MobiDB-lite"/>
    </source>
</evidence>
<feature type="compositionally biased region" description="Basic and acidic residues" evidence="5">
    <location>
        <begin position="260"/>
        <end position="273"/>
    </location>
</feature>
<keyword evidence="4" id="KW-0067">ATP-binding</keyword>
<dbReference type="GO" id="GO:0005524">
    <property type="term" value="F:ATP binding"/>
    <property type="evidence" value="ECO:0007669"/>
    <property type="project" value="UniProtKB-KW"/>
</dbReference>
<reference evidence="7 8" key="1">
    <citation type="submission" date="2019-07" db="EMBL/GenBank/DDBJ databases">
        <title>Whole genome shotgun sequence of Kocuria turfanensis NBRC 107627.</title>
        <authorList>
            <person name="Hosoyama A."/>
            <person name="Uohara A."/>
            <person name="Ohji S."/>
            <person name="Ichikawa N."/>
        </authorList>
    </citation>
    <scope>NUCLEOTIDE SEQUENCE [LARGE SCALE GENOMIC DNA]</scope>
    <source>
        <strain evidence="7 8">NBRC 107627</strain>
    </source>
</reference>
<comment type="similarity">
    <text evidence="1">Belongs to the ABC transporter superfamily.</text>
</comment>
<dbReference type="EMBL" id="BJZS01000100">
    <property type="protein sequence ID" value="GEO96914.1"/>
    <property type="molecule type" value="Genomic_DNA"/>
</dbReference>
<evidence type="ECO:0000256" key="2">
    <source>
        <dbReference type="ARBA" id="ARBA00022448"/>
    </source>
</evidence>
<keyword evidence="3" id="KW-0547">Nucleotide-binding</keyword>
<dbReference type="PROSITE" id="PS50893">
    <property type="entry name" value="ABC_TRANSPORTER_2"/>
    <property type="match status" value="1"/>
</dbReference>
<dbReference type="Proteomes" id="UP000321103">
    <property type="component" value="Unassembled WGS sequence"/>
</dbReference>
<gene>
    <name evidence="7" type="ORF">KTU01_30370</name>
</gene>
<organism evidence="7 8">
    <name type="scientific">Kocuria turfanensis</name>
    <dbReference type="NCBI Taxonomy" id="388357"/>
    <lineage>
        <taxon>Bacteria</taxon>
        <taxon>Bacillati</taxon>
        <taxon>Actinomycetota</taxon>
        <taxon>Actinomycetes</taxon>
        <taxon>Micrococcales</taxon>
        <taxon>Micrococcaceae</taxon>
        <taxon>Kocuria</taxon>
    </lineage>
</organism>
<name>A0A512IGU4_9MICC</name>
<dbReference type="SUPFAM" id="SSF52540">
    <property type="entry name" value="P-loop containing nucleoside triphosphate hydrolases"/>
    <property type="match status" value="1"/>
</dbReference>
<evidence type="ECO:0000256" key="3">
    <source>
        <dbReference type="ARBA" id="ARBA00022741"/>
    </source>
</evidence>
<dbReference type="SMART" id="SM00382">
    <property type="entry name" value="AAA"/>
    <property type="match status" value="1"/>
</dbReference>
<dbReference type="PROSITE" id="PS00211">
    <property type="entry name" value="ABC_TRANSPORTER_1"/>
    <property type="match status" value="1"/>
</dbReference>
<dbReference type="PANTHER" id="PTHR42734:SF5">
    <property type="entry name" value="IRON TRANSPORT SYSTEM ATP-BINDING PROTEIN HI_0361-RELATED"/>
    <property type="match status" value="1"/>
</dbReference>
<feature type="region of interest" description="Disordered" evidence="5">
    <location>
        <begin position="246"/>
        <end position="290"/>
    </location>
</feature>
<dbReference type="PANTHER" id="PTHR42734">
    <property type="entry name" value="METAL TRANSPORT SYSTEM ATP-BINDING PROTEIN TM_0124-RELATED"/>
    <property type="match status" value="1"/>
</dbReference>
<keyword evidence="2" id="KW-0813">Transport</keyword>
<dbReference type="Gene3D" id="3.40.50.300">
    <property type="entry name" value="P-loop containing nucleotide triphosphate hydrolases"/>
    <property type="match status" value="1"/>
</dbReference>
<proteinExistence type="inferred from homology"/>
<dbReference type="InterPro" id="IPR027417">
    <property type="entry name" value="P-loop_NTPase"/>
</dbReference>
<protein>
    <submittedName>
        <fullName evidence="7">ABC transporter</fullName>
    </submittedName>
</protein>
<dbReference type="InterPro" id="IPR003439">
    <property type="entry name" value="ABC_transporter-like_ATP-bd"/>
</dbReference>